<proteinExistence type="predicted"/>
<comment type="caution">
    <text evidence="2">The sequence shown here is derived from an EMBL/GenBank/DDBJ whole genome shotgun (WGS) entry which is preliminary data.</text>
</comment>
<gene>
    <name evidence="2" type="ORF">WN944_005431</name>
</gene>
<dbReference type="Proteomes" id="UP001428341">
    <property type="component" value="Unassembled WGS sequence"/>
</dbReference>
<feature type="domain" description="Protein ENHANCED DISEASE RESISTANCE 2 C-terminal" evidence="1">
    <location>
        <begin position="190"/>
        <end position="431"/>
    </location>
</feature>
<evidence type="ECO:0000313" key="2">
    <source>
        <dbReference type="EMBL" id="KAK9194724.1"/>
    </source>
</evidence>
<evidence type="ECO:0000259" key="1">
    <source>
        <dbReference type="Pfam" id="PF07059"/>
    </source>
</evidence>
<dbReference type="EMBL" id="JBCGBO010000006">
    <property type="protein sequence ID" value="KAK9194724.1"/>
    <property type="molecule type" value="Genomic_DNA"/>
</dbReference>
<organism evidence="2 3">
    <name type="scientific">Citrus x changshan-huyou</name>
    <dbReference type="NCBI Taxonomy" id="2935761"/>
    <lineage>
        <taxon>Eukaryota</taxon>
        <taxon>Viridiplantae</taxon>
        <taxon>Streptophyta</taxon>
        <taxon>Embryophyta</taxon>
        <taxon>Tracheophyta</taxon>
        <taxon>Spermatophyta</taxon>
        <taxon>Magnoliopsida</taxon>
        <taxon>eudicotyledons</taxon>
        <taxon>Gunneridae</taxon>
        <taxon>Pentapetalae</taxon>
        <taxon>rosids</taxon>
        <taxon>malvids</taxon>
        <taxon>Sapindales</taxon>
        <taxon>Rutaceae</taxon>
        <taxon>Aurantioideae</taxon>
        <taxon>Citrus</taxon>
    </lineage>
</organism>
<accession>A0AAP0M8H5</accession>
<reference evidence="2 3" key="1">
    <citation type="submission" date="2024-05" db="EMBL/GenBank/DDBJ databases">
        <title>Haplotype-resolved chromosome-level genome assembly of Huyou (Citrus changshanensis).</title>
        <authorList>
            <person name="Miao C."/>
            <person name="Chen W."/>
            <person name="Wu Y."/>
            <person name="Wang L."/>
            <person name="Zhao S."/>
            <person name="Grierson D."/>
            <person name="Xu C."/>
            <person name="Chen K."/>
        </authorList>
    </citation>
    <scope>NUCLEOTIDE SEQUENCE [LARGE SCALE GENOMIC DNA]</scope>
    <source>
        <strain evidence="2">01-14</strain>
        <tissue evidence="2">Leaf</tissue>
    </source>
</reference>
<dbReference type="PANTHER" id="PTHR31558:SF19">
    <property type="entry name" value="PROTEIN ENHANCED DISEASE RESISTANCE 2 C-TERMINAL DOMAIN-CONTAINING PROTEIN"/>
    <property type="match status" value="1"/>
</dbReference>
<protein>
    <recommendedName>
        <fullName evidence="1">Protein ENHANCED DISEASE RESISTANCE 2 C-terminal domain-containing protein</fullName>
    </recommendedName>
</protein>
<dbReference type="InterPro" id="IPR009769">
    <property type="entry name" value="EDR2_C"/>
</dbReference>
<dbReference type="AlphaFoldDB" id="A0AAP0M8H5"/>
<evidence type="ECO:0000313" key="3">
    <source>
        <dbReference type="Proteomes" id="UP001428341"/>
    </source>
</evidence>
<dbReference type="Pfam" id="PF07059">
    <property type="entry name" value="EDR2_C"/>
    <property type="match status" value="1"/>
</dbReference>
<name>A0AAP0M8H5_9ROSI</name>
<dbReference type="PANTHER" id="PTHR31558">
    <property type="entry name" value="CW14 PROTEIN"/>
    <property type="match status" value="1"/>
</dbReference>
<keyword evidence="3" id="KW-1185">Reference proteome</keyword>
<sequence>MGACGSKFLSKKKLKSKRISKRRVSFNKLDKIDECGKRDARCHSNSSTLLASKEFAWFDCCSALDQSEIDDDFYSVHDDFEDASTLRVASPRDSFNQKDQNGDAWNGQLPCVASAMSSDDKARVSSPRAPGAKRKLLSRLSFKFKEGHNNQNSCSCLSTVIVPPKVLLQRPKAGSSLSFCPLEKKMSNSWSPIEPSTFRVRGQNYLRDKKKDFAPNFAAYCPFAADVFLSQRKIDHIARFVDLPVIDSSEELPSILVVNLQIPLYPAAIFQGENDGEGMNLVLYFKLSESYSKDLPVHFQEHVNRIINDEVERVKGFPLDTINSFRERLKILSRLVNGEDLHLSTTEKKILNTYNEKPVLSRPQHEFYLGENYFEIDLDVHRFSYLSRKTFAAFQDRFKLCKLDFGLTIQENKTENLPENMLCCIRLNEIDYSNYRQLGV</sequence>